<evidence type="ECO:0000313" key="5">
    <source>
        <dbReference type="Proteomes" id="UP001374579"/>
    </source>
</evidence>
<feature type="chain" id="PRO_5042893137" evidence="3">
    <location>
        <begin position="27"/>
        <end position="245"/>
    </location>
</feature>
<keyword evidence="2" id="KW-0812">Transmembrane</keyword>
<feature type="compositionally biased region" description="Polar residues" evidence="1">
    <location>
        <begin position="215"/>
        <end position="232"/>
    </location>
</feature>
<keyword evidence="2" id="KW-0472">Membrane</keyword>
<dbReference type="EMBL" id="JBAMIC010000008">
    <property type="protein sequence ID" value="KAK7104044.1"/>
    <property type="molecule type" value="Genomic_DNA"/>
</dbReference>
<evidence type="ECO:0000256" key="2">
    <source>
        <dbReference type="SAM" id="Phobius"/>
    </source>
</evidence>
<name>A0AAN9GDW1_9CAEN</name>
<dbReference type="AlphaFoldDB" id="A0AAN9GDW1"/>
<keyword evidence="2" id="KW-1133">Transmembrane helix</keyword>
<dbReference type="Proteomes" id="UP001374579">
    <property type="component" value="Unassembled WGS sequence"/>
</dbReference>
<evidence type="ECO:0000256" key="3">
    <source>
        <dbReference type="SAM" id="SignalP"/>
    </source>
</evidence>
<feature type="transmembrane region" description="Helical" evidence="2">
    <location>
        <begin position="163"/>
        <end position="187"/>
    </location>
</feature>
<protein>
    <submittedName>
        <fullName evidence="4">Uncharacterized protein</fullName>
    </submittedName>
</protein>
<accession>A0AAN9GDW1</accession>
<feature type="signal peptide" evidence="3">
    <location>
        <begin position="1"/>
        <end position="26"/>
    </location>
</feature>
<keyword evidence="5" id="KW-1185">Reference proteome</keyword>
<organism evidence="4 5">
    <name type="scientific">Littorina saxatilis</name>
    <dbReference type="NCBI Taxonomy" id="31220"/>
    <lineage>
        <taxon>Eukaryota</taxon>
        <taxon>Metazoa</taxon>
        <taxon>Spiralia</taxon>
        <taxon>Lophotrochozoa</taxon>
        <taxon>Mollusca</taxon>
        <taxon>Gastropoda</taxon>
        <taxon>Caenogastropoda</taxon>
        <taxon>Littorinimorpha</taxon>
        <taxon>Littorinoidea</taxon>
        <taxon>Littorinidae</taxon>
        <taxon>Littorina</taxon>
    </lineage>
</organism>
<comment type="caution">
    <text evidence="4">The sequence shown here is derived from an EMBL/GenBank/DDBJ whole genome shotgun (WGS) entry which is preliminary data.</text>
</comment>
<gene>
    <name evidence="4" type="ORF">V1264_018821</name>
</gene>
<sequence>MLPSREMNLQLVLYCYLALVFLTSRTQNCAFAEAECGVTFSEGGINLVFPLDQRLDLNSKYGIVLRGTSGTTSDIICMCTSDDRSSFLNCTHDYDRDYGIGSLKDHTFVLRVASKIKAIRTFQLNIPKGILNSTTCTFTQEMVDLATSKAIGSSTKEDADLKIWAASSAGAVLFLISVGVVVGCLIYRYHGQLCGWCSKQIDAGPQPLFEGPSVVNGQPPSTGDASSTGPDTLLLQSVSVNGANK</sequence>
<keyword evidence="3" id="KW-0732">Signal</keyword>
<evidence type="ECO:0000313" key="4">
    <source>
        <dbReference type="EMBL" id="KAK7104044.1"/>
    </source>
</evidence>
<evidence type="ECO:0000256" key="1">
    <source>
        <dbReference type="SAM" id="MobiDB-lite"/>
    </source>
</evidence>
<proteinExistence type="predicted"/>
<reference evidence="4 5" key="1">
    <citation type="submission" date="2024-02" db="EMBL/GenBank/DDBJ databases">
        <title>Chromosome-scale genome assembly of the rough periwinkle Littorina saxatilis.</title>
        <authorList>
            <person name="De Jode A."/>
            <person name="Faria R."/>
            <person name="Formenti G."/>
            <person name="Sims Y."/>
            <person name="Smith T.P."/>
            <person name="Tracey A."/>
            <person name="Wood J.M.D."/>
            <person name="Zagrodzka Z.B."/>
            <person name="Johannesson K."/>
            <person name="Butlin R.K."/>
            <person name="Leder E.H."/>
        </authorList>
    </citation>
    <scope>NUCLEOTIDE SEQUENCE [LARGE SCALE GENOMIC DNA]</scope>
    <source>
        <strain evidence="4">Snail1</strain>
        <tissue evidence="4">Muscle</tissue>
    </source>
</reference>
<feature type="region of interest" description="Disordered" evidence="1">
    <location>
        <begin position="209"/>
        <end position="232"/>
    </location>
</feature>